<proteinExistence type="predicted"/>
<keyword evidence="1" id="KW-0472">Membrane</keyword>
<dbReference type="InterPro" id="IPR029063">
    <property type="entry name" value="SAM-dependent_MTases_sf"/>
</dbReference>
<dbReference type="RefSeq" id="XP_030989631.1">
    <property type="nucleotide sequence ID" value="XM_031132987.1"/>
</dbReference>
<dbReference type="PANTHER" id="PTHR43464">
    <property type="entry name" value="METHYLTRANSFERASE"/>
    <property type="match status" value="1"/>
</dbReference>
<dbReference type="OrthoDB" id="3647at2759"/>
<organism evidence="2 3">
    <name type="scientific">Thyridium curvatum</name>
    <dbReference type="NCBI Taxonomy" id="1093900"/>
    <lineage>
        <taxon>Eukaryota</taxon>
        <taxon>Fungi</taxon>
        <taxon>Dikarya</taxon>
        <taxon>Ascomycota</taxon>
        <taxon>Pezizomycotina</taxon>
        <taxon>Sordariomycetes</taxon>
        <taxon>Sordariomycetidae</taxon>
        <taxon>Thyridiales</taxon>
        <taxon>Thyridiaceae</taxon>
        <taxon>Thyridium</taxon>
    </lineage>
</organism>
<comment type="caution">
    <text evidence="2">The sequence shown here is derived from an EMBL/GenBank/DDBJ whole genome shotgun (WGS) entry which is preliminary data.</text>
</comment>
<keyword evidence="1" id="KW-1133">Transmembrane helix</keyword>
<dbReference type="Proteomes" id="UP000319257">
    <property type="component" value="Unassembled WGS sequence"/>
</dbReference>
<reference evidence="2 3" key="1">
    <citation type="submission" date="2019-06" db="EMBL/GenBank/DDBJ databases">
        <title>Draft genome sequence of the filamentous fungus Phialemoniopsis curvata isolated from diesel fuel.</title>
        <authorList>
            <person name="Varaljay V.A."/>
            <person name="Lyon W.J."/>
            <person name="Crouch A.L."/>
            <person name="Drake C.E."/>
            <person name="Hollomon J.M."/>
            <person name="Nadeau L.J."/>
            <person name="Nunn H.S."/>
            <person name="Stevenson B.S."/>
            <person name="Bojanowski C.L."/>
            <person name="Crookes-Goodson W.J."/>
        </authorList>
    </citation>
    <scope>NUCLEOTIDE SEQUENCE [LARGE SCALE GENOMIC DNA]</scope>
    <source>
        <strain evidence="2 3">D216</strain>
    </source>
</reference>
<gene>
    <name evidence="2" type="ORF">E0L32_010375</name>
</gene>
<dbReference type="EMBL" id="SKBQ01000083">
    <property type="protein sequence ID" value="TPX07920.1"/>
    <property type="molecule type" value="Genomic_DNA"/>
</dbReference>
<evidence type="ECO:0000313" key="3">
    <source>
        <dbReference type="Proteomes" id="UP000319257"/>
    </source>
</evidence>
<keyword evidence="1" id="KW-0812">Transmembrane</keyword>
<accession>A0A507AUL8</accession>
<dbReference type="GO" id="GO:0010420">
    <property type="term" value="F:polyprenyldihydroxybenzoate methyltransferase activity"/>
    <property type="evidence" value="ECO:0007669"/>
    <property type="project" value="TreeGrafter"/>
</dbReference>
<dbReference type="STRING" id="1093900.A0A507AUL8"/>
<protein>
    <recommendedName>
        <fullName evidence="4">S-adenosyl-L-methionine-dependent methyltransferase</fullName>
    </recommendedName>
</protein>
<dbReference type="Gene3D" id="3.40.50.150">
    <property type="entry name" value="Vaccinia Virus protein VP39"/>
    <property type="match status" value="1"/>
</dbReference>
<feature type="transmembrane region" description="Helical" evidence="1">
    <location>
        <begin position="12"/>
        <end position="32"/>
    </location>
</feature>
<evidence type="ECO:0000313" key="2">
    <source>
        <dbReference type="EMBL" id="TPX07920.1"/>
    </source>
</evidence>
<dbReference type="GeneID" id="41977822"/>
<dbReference type="AlphaFoldDB" id="A0A507AUL8"/>
<evidence type="ECO:0008006" key="4">
    <source>
        <dbReference type="Google" id="ProtNLM"/>
    </source>
</evidence>
<dbReference type="CDD" id="cd02440">
    <property type="entry name" value="AdoMet_MTases"/>
    <property type="match status" value="1"/>
</dbReference>
<dbReference type="PANTHER" id="PTHR43464:SF23">
    <property type="entry name" value="JUVENILE HORMONE ACID O-METHYLTRANSFERASE"/>
    <property type="match status" value="1"/>
</dbReference>
<dbReference type="SUPFAM" id="SSF53335">
    <property type="entry name" value="S-adenosyl-L-methionine-dependent methyltransferases"/>
    <property type="match status" value="1"/>
</dbReference>
<dbReference type="InParanoid" id="A0A507AUL8"/>
<evidence type="ECO:0000256" key="1">
    <source>
        <dbReference type="SAM" id="Phobius"/>
    </source>
</evidence>
<keyword evidence="3" id="KW-1185">Reference proteome</keyword>
<name>A0A507AUL8_9PEZI</name>
<dbReference type="Pfam" id="PF13489">
    <property type="entry name" value="Methyltransf_23"/>
    <property type="match status" value="1"/>
</dbReference>
<sequence length="280" mass="31056">MSSTGSRFHTSFAWGFLAIITVLVGLYAKVAFVNTESHKSLGQHNAEHFDNVASSAYEVEWVRKLAKQITAFLQENTEWLGVPAESGDCELKLLDYACGNGIYSKVLAPYVTKLRGIDISGRMIEEYNATAQSVGLSPEQMRGVQGDLLDDESAAKLQDPEFFGFDIVIMSMALHHVEDTGKMIRKFAERLAPGGTVLIIDWVTPSESGCRSMPLHGREKIPMRHTIAHMGFTKQEMLDMLSHAGLVDGEVKWLNERSEMPEDFGGPQQLFFARAKKPSA</sequence>